<dbReference type="Proteomes" id="UP000289340">
    <property type="component" value="Chromosome 3"/>
</dbReference>
<dbReference type="CDD" id="cd00056">
    <property type="entry name" value="ENDO3c"/>
    <property type="match status" value="1"/>
</dbReference>
<dbReference type="InterPro" id="IPR023170">
    <property type="entry name" value="HhH_base_excis_C"/>
</dbReference>
<keyword evidence="8" id="KW-0238">DNA-binding</keyword>
<feature type="domain" description="HhH-GPD" evidence="11">
    <location>
        <begin position="1194"/>
        <end position="1360"/>
    </location>
</feature>
<feature type="compositionally biased region" description="Basic and acidic residues" evidence="10">
    <location>
        <begin position="1144"/>
        <end position="1160"/>
    </location>
</feature>
<evidence type="ECO:0000256" key="4">
    <source>
        <dbReference type="ARBA" id="ARBA00022485"/>
    </source>
</evidence>
<dbReference type="InterPro" id="IPR028925">
    <property type="entry name" value="RRM_DME"/>
</dbReference>
<reference evidence="12 13" key="1">
    <citation type="submission" date="2018-09" db="EMBL/GenBank/DDBJ databases">
        <title>A high-quality reference genome of wild soybean provides a powerful tool to mine soybean genomes.</title>
        <authorList>
            <person name="Xie M."/>
            <person name="Chung C.Y.L."/>
            <person name="Li M.-W."/>
            <person name="Wong F.-L."/>
            <person name="Chan T.-F."/>
            <person name="Lam H.-M."/>
        </authorList>
    </citation>
    <scope>NUCLEOTIDE SEQUENCE [LARGE SCALE GENOMIC DNA]</scope>
    <source>
        <strain evidence="13">cv. W05</strain>
        <tissue evidence="12">Hypocotyl of etiolated seedlings</tissue>
    </source>
</reference>
<feature type="compositionally biased region" description="Polar residues" evidence="10">
    <location>
        <begin position="1733"/>
        <end position="1750"/>
    </location>
</feature>
<feature type="compositionally biased region" description="Basic residues" evidence="10">
    <location>
        <begin position="260"/>
        <end position="269"/>
    </location>
</feature>
<feature type="region of interest" description="Disordered" evidence="10">
    <location>
        <begin position="1725"/>
        <end position="1764"/>
    </location>
</feature>
<dbReference type="GO" id="GO:0046872">
    <property type="term" value="F:metal ion binding"/>
    <property type="evidence" value="ECO:0007669"/>
    <property type="project" value="UniProtKB-KW"/>
</dbReference>
<comment type="caution">
    <text evidence="12">The sequence shown here is derived from an EMBL/GenBank/DDBJ whole genome shotgun (WGS) entry which is preliminary data.</text>
</comment>
<dbReference type="GO" id="GO:0005634">
    <property type="term" value="C:nucleus"/>
    <property type="evidence" value="ECO:0007669"/>
    <property type="project" value="UniProtKB-SubCell"/>
</dbReference>
<accession>A0A445LE40</accession>
<evidence type="ECO:0000259" key="11">
    <source>
        <dbReference type="SMART" id="SM00478"/>
    </source>
</evidence>
<evidence type="ECO:0000313" key="12">
    <source>
        <dbReference type="EMBL" id="RZC21439.1"/>
    </source>
</evidence>
<dbReference type="InterPro" id="IPR003651">
    <property type="entry name" value="Endonuclease3_FeS-loop_motif"/>
</dbReference>
<dbReference type="InterPro" id="IPR011257">
    <property type="entry name" value="DNA_glycosylase"/>
</dbReference>
<dbReference type="GO" id="GO:0051539">
    <property type="term" value="F:4 iron, 4 sulfur cluster binding"/>
    <property type="evidence" value="ECO:0007669"/>
    <property type="project" value="UniProtKB-KW"/>
</dbReference>
<feature type="region of interest" description="Disordered" evidence="10">
    <location>
        <begin position="237"/>
        <end position="317"/>
    </location>
</feature>
<dbReference type="FunFam" id="1.10.1670.10:FF:000004">
    <property type="entry name" value="DNA glycosylase/AP lyase ROS1"/>
    <property type="match status" value="1"/>
</dbReference>
<evidence type="ECO:0000256" key="1">
    <source>
        <dbReference type="ARBA" id="ARBA00001966"/>
    </source>
</evidence>
<evidence type="ECO:0000256" key="6">
    <source>
        <dbReference type="ARBA" id="ARBA00023004"/>
    </source>
</evidence>
<dbReference type="SMART" id="SM00478">
    <property type="entry name" value="ENDO3c"/>
    <property type="match status" value="1"/>
</dbReference>
<dbReference type="Gene3D" id="1.10.340.30">
    <property type="entry name" value="Hypothetical protein, domain 2"/>
    <property type="match status" value="1"/>
</dbReference>
<dbReference type="InterPro" id="IPR003265">
    <property type="entry name" value="HhH-GPD_domain"/>
</dbReference>
<feature type="compositionally biased region" description="Basic and acidic residues" evidence="10">
    <location>
        <begin position="237"/>
        <end position="253"/>
    </location>
</feature>
<name>A0A445LE40_GLYSO</name>
<feature type="region of interest" description="Disordered" evidence="10">
    <location>
        <begin position="1082"/>
        <end position="1104"/>
    </location>
</feature>
<organism evidence="12 13">
    <name type="scientific">Glycine soja</name>
    <name type="common">Wild soybean</name>
    <dbReference type="NCBI Taxonomy" id="3848"/>
    <lineage>
        <taxon>Eukaryota</taxon>
        <taxon>Viridiplantae</taxon>
        <taxon>Streptophyta</taxon>
        <taxon>Embryophyta</taxon>
        <taxon>Tracheophyta</taxon>
        <taxon>Spermatophyta</taxon>
        <taxon>Magnoliopsida</taxon>
        <taxon>eudicotyledons</taxon>
        <taxon>Gunneridae</taxon>
        <taxon>Pentapetalae</taxon>
        <taxon>rosids</taxon>
        <taxon>fabids</taxon>
        <taxon>Fabales</taxon>
        <taxon>Fabaceae</taxon>
        <taxon>Papilionoideae</taxon>
        <taxon>50 kb inversion clade</taxon>
        <taxon>NPAAA clade</taxon>
        <taxon>indigoferoid/millettioid clade</taxon>
        <taxon>Phaseoleae</taxon>
        <taxon>Glycine</taxon>
        <taxon>Glycine subgen. Soja</taxon>
    </lineage>
</organism>
<keyword evidence="7" id="KW-0411">Iron-sulfur</keyword>
<dbReference type="GO" id="GO:0006284">
    <property type="term" value="P:base-excision repair"/>
    <property type="evidence" value="ECO:0007669"/>
    <property type="project" value="InterPro"/>
</dbReference>
<evidence type="ECO:0000313" key="13">
    <source>
        <dbReference type="Proteomes" id="UP000289340"/>
    </source>
</evidence>
<dbReference type="SMART" id="SM00525">
    <property type="entry name" value="FES"/>
    <property type="match status" value="1"/>
</dbReference>
<dbReference type="InterPro" id="IPR028924">
    <property type="entry name" value="Perm-CXXC"/>
</dbReference>
<dbReference type="GO" id="GO:0035514">
    <property type="term" value="F:DNA demethylase activity"/>
    <property type="evidence" value="ECO:0007669"/>
    <property type="project" value="InterPro"/>
</dbReference>
<feature type="compositionally biased region" description="Basic residues" evidence="10">
    <location>
        <begin position="447"/>
        <end position="462"/>
    </location>
</feature>
<sequence length="1764" mass="198126">MEVGETERNKLQGQVPWVPTTPLMPILPKPGPIWTPMEGNHLYSHSNGLTACFEPSCCAEINNWSHPRSEPVVLAYGNAKTRVPISFDEIPSSSNGIAELLTQGDAPSAYSNATHAGFFNQFAHAFNAQFNPHPTYALLSHQYHLSREEPFVNTVHDQFQDLQGTSYFSYCSKAFPQIAPHLDNAIAAETRQDAMTQMTIEERNREGEEKNVPAAKCNNPHSKLYDPVTEIAAVSTPHKENHNHKEISHDFDLNKTPQPKPRRRKHRPKVIKEGKSKRTSKQVNAEVLSKEKLTDKRKARRKGLNTTSTPQTEMTGEWTKPLMPESAKKTCRRSLNFDIGEPRDDNSAYGETMHFGRDTSVVIEETRAWMIAHNGHEKSAKTLSKSVAQSSPNDLNSTGSGLHIVGSKRKQSGIEQVDNSSINQIGAQYNAVQAYCQKYSVQFPNVQKKRRSEKGRISKASHKSSMTATKDVRLATCPQEDARSHSYASSLNCWASSEYNAAGVSVITDTERAIHDKPQSLEYNLSLGQRRPTKRRSRVPTRIHDCSLLTITRNSDTKLALTAKETCSSDRQTSGDAKRPQTCIDALVAEMRGSLTKKKRTRKRSIPVNSKYSCTNEMQQHHKVVLENHSISHSHNALGVACEDIWKNIHTVDTLTEQFERLNIYREAREIVLHGQNMLVPYNQQNQKNKRLVHEYGTIIPFEGPFDPIRKQRPRPKVDLDEETNRVWKLLMLDINSHGINGTDEDKAKWWEDERNVFRGRAESFIARMHLVQGDRRFSPWKGSVVDSVIGVFLTQNVSDHLSSSAFMSLAARFPLRSSSNYKTCPEESTSLVINEPQVIIVEPEENEKLDEKISDQSVCELNSMTIDIIEHSEEREVVDRNNSCRTNGGLIGVADESNSKLLESAQRHNSEHSPVESGAISAVTGEGPKNLCHGSLGKELNGVFSSQCSAITSQISGGFSIDQNPEKIGSFSDSNSEIEDLSSAAKYNSYYNRISFSELLEMASSTMLHEVNSQRSKSTENLGDTCDQSIDMKHDNLAENLEKSDVTQGSAEAPITNGYTFKITPNSGVLEVNCYDPLKIEVPSSGSSKGKDENDNRSSFPTESDCQAAIVHSQGMLSQSHPQQQSNHEQHNVFHISGQTEDPMQKARGLDFGRNESSKIDSSPVKLRSREHGKEKKNNFDWDSLRIQAEAKAGKREKTENTMDSLDWDAVRRADVSEIANAIKERGMNNMLAERIQSFLNLLVDKHGGIDLEWLRDVPPDQAKEFLLSIRGLGLKSVECVRLLTLHHLAFPVDTNVGRIAVRLGWVPLQPLPESLQLHLLELYPVLESIQKYLWPRLCKLDQRTLYELHYQLITFGKVFCTKSKPNCNACPMRGECRHFASAFASARLALPGSEQKSIVITTGNNATEQNPSLVINQLPLLLPENINQAELQQTEVIRQLEAKSEINISQPIIEEPATPEPECSQVSENDIEDTFNEESCEIPTIKLDIEEFTLNLQNYMQENMELQEGEMSKALVALHPGAACIPTPKLKNVSRLRTEHYVYELPDSHPLLNGWNKREPDDPGKYLLAIWTPGETADSIQPPESKCSSQECGRLCNENECFSCNSFREASSQIVRGTLLIPCRTAMRGSFPLNGTYFQVNEVFADNDSSLNPISVPRSWIWNLDRRTVYFGTSIPSIFKGLSTREIQQCFWRGYVCVRGFDREKRAPRPLLARLHFPVSRLPKNRDKTQQESASANSQGLNFKQNPEQPELLSNIRQTGGS</sequence>
<protein>
    <submittedName>
        <fullName evidence="12">Protein ROS1 isoform A</fullName>
    </submittedName>
</protein>
<evidence type="ECO:0000256" key="8">
    <source>
        <dbReference type="ARBA" id="ARBA00023125"/>
    </source>
</evidence>
<keyword evidence="9" id="KW-0539">Nucleus</keyword>
<dbReference type="PANTHER" id="PTHR46213:SF13">
    <property type="entry name" value="DEMETER-LIKE PROTEIN 2-RELATED"/>
    <property type="match status" value="1"/>
</dbReference>
<comment type="subcellular location">
    <subcellularLocation>
        <location evidence="2">Nucleus</location>
    </subcellularLocation>
</comment>
<feature type="compositionally biased region" description="Polar residues" evidence="10">
    <location>
        <begin position="304"/>
        <end position="314"/>
    </location>
</feature>
<evidence type="ECO:0000256" key="2">
    <source>
        <dbReference type="ARBA" id="ARBA00004123"/>
    </source>
</evidence>
<comment type="similarity">
    <text evidence="3">Belongs to the DNA glycosylase family. DEMETER subfamily.</text>
</comment>
<keyword evidence="13" id="KW-1185">Reference proteome</keyword>
<dbReference type="Pfam" id="PF15628">
    <property type="entry name" value="RRM_DME"/>
    <property type="match status" value="1"/>
</dbReference>
<dbReference type="GO" id="GO:0003677">
    <property type="term" value="F:DNA binding"/>
    <property type="evidence" value="ECO:0007669"/>
    <property type="project" value="UniProtKB-KW"/>
</dbReference>
<dbReference type="PANTHER" id="PTHR46213">
    <property type="entry name" value="TRANSCRIPTIONAL ACTIVATOR DEMETER"/>
    <property type="match status" value="1"/>
</dbReference>
<gene>
    <name evidence="12" type="ORF">D0Y65_007609</name>
</gene>
<evidence type="ECO:0000256" key="10">
    <source>
        <dbReference type="SAM" id="MobiDB-lite"/>
    </source>
</evidence>
<evidence type="ECO:0000256" key="5">
    <source>
        <dbReference type="ARBA" id="ARBA00022723"/>
    </source>
</evidence>
<feature type="region of interest" description="Disordered" evidence="10">
    <location>
        <begin position="1140"/>
        <end position="1176"/>
    </location>
</feature>
<keyword evidence="5" id="KW-0479">Metal-binding</keyword>
<proteinExistence type="inferred from homology"/>
<evidence type="ECO:0000256" key="9">
    <source>
        <dbReference type="ARBA" id="ARBA00023242"/>
    </source>
</evidence>
<evidence type="ECO:0000256" key="3">
    <source>
        <dbReference type="ARBA" id="ARBA00005646"/>
    </source>
</evidence>
<dbReference type="InterPro" id="IPR044811">
    <property type="entry name" value="DME/ROS1"/>
</dbReference>
<dbReference type="GO" id="GO:0019104">
    <property type="term" value="F:DNA N-glycosylase activity"/>
    <property type="evidence" value="ECO:0007669"/>
    <property type="project" value="InterPro"/>
</dbReference>
<feature type="region of interest" description="Disordered" evidence="10">
    <location>
        <begin position="446"/>
        <end position="470"/>
    </location>
</feature>
<dbReference type="GO" id="GO:0141166">
    <property type="term" value="P:chromosomal 5-methylcytosine DNA demethylation pathway"/>
    <property type="evidence" value="ECO:0007669"/>
    <property type="project" value="InterPro"/>
</dbReference>
<dbReference type="Gene3D" id="1.10.1670.10">
    <property type="entry name" value="Helix-hairpin-Helix base-excision DNA repair enzymes (C-terminal)"/>
    <property type="match status" value="1"/>
</dbReference>
<comment type="cofactor">
    <cofactor evidence="1">
        <name>[4Fe-4S] cluster</name>
        <dbReference type="ChEBI" id="CHEBI:49883"/>
    </cofactor>
</comment>
<dbReference type="GO" id="GO:0003906">
    <property type="term" value="F:DNA-(apurinic or apyrimidinic site) endonuclease activity"/>
    <property type="evidence" value="ECO:0007669"/>
    <property type="project" value="UniProtKB-ARBA"/>
</dbReference>
<evidence type="ECO:0000256" key="7">
    <source>
        <dbReference type="ARBA" id="ARBA00023014"/>
    </source>
</evidence>
<keyword evidence="4" id="KW-0004">4Fe-4S</keyword>
<dbReference type="SUPFAM" id="SSF48150">
    <property type="entry name" value="DNA-glycosylase"/>
    <property type="match status" value="1"/>
</dbReference>
<dbReference type="EMBL" id="QZWG01000003">
    <property type="protein sequence ID" value="RZC21439.1"/>
    <property type="molecule type" value="Genomic_DNA"/>
</dbReference>
<dbReference type="Pfam" id="PF15629">
    <property type="entry name" value="Perm-CXXC"/>
    <property type="match status" value="1"/>
</dbReference>
<keyword evidence="6" id="KW-0408">Iron</keyword>